<organism evidence="5 6">
    <name type="scientific">Marixanthomonas ophiurae</name>
    <dbReference type="NCBI Taxonomy" id="387659"/>
    <lineage>
        <taxon>Bacteria</taxon>
        <taxon>Pseudomonadati</taxon>
        <taxon>Bacteroidota</taxon>
        <taxon>Flavobacteriia</taxon>
        <taxon>Flavobacteriales</taxon>
        <taxon>Flavobacteriaceae</taxon>
        <taxon>Marixanthomonas</taxon>
    </lineage>
</organism>
<dbReference type="InterPro" id="IPR000073">
    <property type="entry name" value="AB_hydrolase_1"/>
</dbReference>
<dbReference type="InterPro" id="IPR051601">
    <property type="entry name" value="Serine_prot/Carboxylest_S33"/>
</dbReference>
<dbReference type="Pfam" id="PF08386">
    <property type="entry name" value="Abhydrolase_4"/>
    <property type="match status" value="1"/>
</dbReference>
<dbReference type="PANTHER" id="PTHR43248">
    <property type="entry name" value="2-SUCCINYL-6-HYDROXY-2,4-CYCLOHEXADIENE-1-CARBOXYLATE SYNTHASE"/>
    <property type="match status" value="1"/>
</dbReference>
<dbReference type="GO" id="GO:0016787">
    <property type="term" value="F:hydrolase activity"/>
    <property type="evidence" value="ECO:0007669"/>
    <property type="project" value="UniProtKB-KW"/>
</dbReference>
<feature type="domain" description="Peptidase S33 tripeptidyl aminopeptidase-like C-terminal" evidence="4">
    <location>
        <begin position="401"/>
        <end position="463"/>
    </location>
</feature>
<dbReference type="SUPFAM" id="SSF53474">
    <property type="entry name" value="alpha/beta-Hydrolases"/>
    <property type="match status" value="1"/>
</dbReference>
<protein>
    <submittedName>
        <fullName evidence="5">Alpha/beta fold hydrolase</fullName>
    </submittedName>
</protein>
<evidence type="ECO:0000256" key="2">
    <source>
        <dbReference type="ARBA" id="ARBA00022801"/>
    </source>
</evidence>
<feature type="domain" description="AB hydrolase-1" evidence="3">
    <location>
        <begin position="80"/>
        <end position="227"/>
    </location>
</feature>
<dbReference type="InterPro" id="IPR029058">
    <property type="entry name" value="AB_hydrolase_fold"/>
</dbReference>
<accession>A0A3E1QB75</accession>
<comment type="caution">
    <text evidence="5">The sequence shown here is derived from an EMBL/GenBank/DDBJ whole genome shotgun (WGS) entry which is preliminary data.</text>
</comment>
<keyword evidence="6" id="KW-1185">Reference proteome</keyword>
<evidence type="ECO:0000259" key="3">
    <source>
        <dbReference type="Pfam" id="PF00561"/>
    </source>
</evidence>
<reference evidence="5 6" key="1">
    <citation type="journal article" date="2007" name="Int. J. Syst. Evol. Microbiol.">
        <title>Marixanthomonas ophiurae gen. nov., sp. nov., a marine bacterium of the family Flavobacteriaceae isolated from a deep-sea brittle star.</title>
        <authorList>
            <person name="Romanenko L.A."/>
            <person name="Uchino M."/>
            <person name="Frolova G.M."/>
            <person name="Mikhailov V.V."/>
        </authorList>
    </citation>
    <scope>NUCLEOTIDE SEQUENCE [LARGE SCALE GENOMIC DNA]</scope>
    <source>
        <strain evidence="5 6">KMM 3046</strain>
    </source>
</reference>
<dbReference type="PANTHER" id="PTHR43248:SF25">
    <property type="entry name" value="AB HYDROLASE-1 DOMAIN-CONTAINING PROTEIN-RELATED"/>
    <property type="match status" value="1"/>
</dbReference>
<dbReference type="AlphaFoldDB" id="A0A3E1QB75"/>
<dbReference type="Gene3D" id="3.40.50.1820">
    <property type="entry name" value="alpha/beta hydrolase"/>
    <property type="match status" value="1"/>
</dbReference>
<dbReference type="OrthoDB" id="4510475at2"/>
<dbReference type="InterPro" id="IPR013595">
    <property type="entry name" value="Pept_S33_TAP-like_C"/>
</dbReference>
<name>A0A3E1QB75_9FLAO</name>
<sequence>MSKKNILQLSIAFILFLNQNLIFSQQLEIKPYEFITTSNDTVQAERGTFKVKENREKAFSDSIQLSFIRFKSTNPSPSSPIVYLSGGPGGSGSETAKHERFELFMKLSEVADVIAFDQRGTGMSDKLIDCPYKLNVPLDKPLTKEDYLKITTKNLKKCKSFWDSNDVDLSAYNTTENAKDLDVLRKVLGAKKISLWGISYGSHLGFEYIRLFEENIDKLVLASLEGPNETLRLPSKTDFFLNQICERAKDNYGQSPKYPNLKNKITEVHKKLKAQPIVVEIKNENGGKTKVGISEFELQLAITAIYLRDPSMSKQIPKLYSAMYKNDFSEIAPMIKLIKQSISEPENPMSFAMDMQSGASESRRKEIRNEQKTSLLGDGINYLMLDWIEELNYFHRPEEFRKLKENNVTALLLSGKMDGRTYLSSAIEIAKSFKNGQHIIIENAGHNLYMLSPVIGDLVCNFFKGKELNISEIKLNPVRFE</sequence>
<proteinExistence type="inferred from homology"/>
<dbReference type="EMBL" id="QVID01000001">
    <property type="protein sequence ID" value="RFN59387.1"/>
    <property type="molecule type" value="Genomic_DNA"/>
</dbReference>
<gene>
    <name evidence="5" type="ORF">DZ858_04785</name>
</gene>
<keyword evidence="2 5" id="KW-0378">Hydrolase</keyword>
<dbReference type="Proteomes" id="UP000261082">
    <property type="component" value="Unassembled WGS sequence"/>
</dbReference>
<dbReference type="Pfam" id="PF00561">
    <property type="entry name" value="Abhydrolase_1"/>
    <property type="match status" value="1"/>
</dbReference>
<comment type="similarity">
    <text evidence="1">Belongs to the peptidase S33 family.</text>
</comment>
<evidence type="ECO:0000256" key="1">
    <source>
        <dbReference type="ARBA" id="ARBA00010088"/>
    </source>
</evidence>
<evidence type="ECO:0000313" key="5">
    <source>
        <dbReference type="EMBL" id="RFN59387.1"/>
    </source>
</evidence>
<evidence type="ECO:0000313" key="6">
    <source>
        <dbReference type="Proteomes" id="UP000261082"/>
    </source>
</evidence>
<dbReference type="RefSeq" id="WP_117158384.1">
    <property type="nucleotide sequence ID" value="NZ_QVID01000001.1"/>
</dbReference>
<evidence type="ECO:0000259" key="4">
    <source>
        <dbReference type="Pfam" id="PF08386"/>
    </source>
</evidence>